<dbReference type="EMBL" id="ML213507">
    <property type="protein sequence ID" value="TFK53560.1"/>
    <property type="molecule type" value="Genomic_DNA"/>
</dbReference>
<protein>
    <submittedName>
        <fullName evidence="1">Uncharacterized protein</fullName>
    </submittedName>
</protein>
<dbReference type="AlphaFoldDB" id="A0A5C3N894"/>
<accession>A0A5C3N894</accession>
<organism evidence="1 2">
    <name type="scientific">Heliocybe sulcata</name>
    <dbReference type="NCBI Taxonomy" id="5364"/>
    <lineage>
        <taxon>Eukaryota</taxon>
        <taxon>Fungi</taxon>
        <taxon>Dikarya</taxon>
        <taxon>Basidiomycota</taxon>
        <taxon>Agaricomycotina</taxon>
        <taxon>Agaricomycetes</taxon>
        <taxon>Gloeophyllales</taxon>
        <taxon>Gloeophyllaceae</taxon>
        <taxon>Heliocybe</taxon>
    </lineage>
</organism>
<evidence type="ECO:0000313" key="2">
    <source>
        <dbReference type="Proteomes" id="UP000305948"/>
    </source>
</evidence>
<keyword evidence="2" id="KW-1185">Reference proteome</keyword>
<sequence length="145" mass="16529">MSRSLSFSFSSITPRQWSASSISLTVYCLLEYLDLTGSSSPHRLRLANGALGESRVFAARSTCIYLIWYFHPPSLPPRLLERRPWIPPYSGTFFSYTIPTFLSPLVSTPETIFSESELYTRCCLRSSRRSLLRSLYVKKLTVCLA</sequence>
<dbReference type="Proteomes" id="UP000305948">
    <property type="component" value="Unassembled WGS sequence"/>
</dbReference>
<reference evidence="1 2" key="1">
    <citation type="journal article" date="2019" name="Nat. Ecol. Evol.">
        <title>Megaphylogeny resolves global patterns of mushroom evolution.</title>
        <authorList>
            <person name="Varga T."/>
            <person name="Krizsan K."/>
            <person name="Foldi C."/>
            <person name="Dima B."/>
            <person name="Sanchez-Garcia M."/>
            <person name="Sanchez-Ramirez S."/>
            <person name="Szollosi G.J."/>
            <person name="Szarkandi J.G."/>
            <person name="Papp V."/>
            <person name="Albert L."/>
            <person name="Andreopoulos W."/>
            <person name="Angelini C."/>
            <person name="Antonin V."/>
            <person name="Barry K.W."/>
            <person name="Bougher N.L."/>
            <person name="Buchanan P."/>
            <person name="Buyck B."/>
            <person name="Bense V."/>
            <person name="Catcheside P."/>
            <person name="Chovatia M."/>
            <person name="Cooper J."/>
            <person name="Damon W."/>
            <person name="Desjardin D."/>
            <person name="Finy P."/>
            <person name="Geml J."/>
            <person name="Haridas S."/>
            <person name="Hughes K."/>
            <person name="Justo A."/>
            <person name="Karasinski D."/>
            <person name="Kautmanova I."/>
            <person name="Kiss B."/>
            <person name="Kocsube S."/>
            <person name="Kotiranta H."/>
            <person name="LaButti K.M."/>
            <person name="Lechner B.E."/>
            <person name="Liimatainen K."/>
            <person name="Lipzen A."/>
            <person name="Lukacs Z."/>
            <person name="Mihaltcheva S."/>
            <person name="Morgado L.N."/>
            <person name="Niskanen T."/>
            <person name="Noordeloos M.E."/>
            <person name="Ohm R.A."/>
            <person name="Ortiz-Santana B."/>
            <person name="Ovrebo C."/>
            <person name="Racz N."/>
            <person name="Riley R."/>
            <person name="Savchenko A."/>
            <person name="Shiryaev A."/>
            <person name="Soop K."/>
            <person name="Spirin V."/>
            <person name="Szebenyi C."/>
            <person name="Tomsovsky M."/>
            <person name="Tulloss R.E."/>
            <person name="Uehling J."/>
            <person name="Grigoriev I.V."/>
            <person name="Vagvolgyi C."/>
            <person name="Papp T."/>
            <person name="Martin F.M."/>
            <person name="Miettinen O."/>
            <person name="Hibbett D.S."/>
            <person name="Nagy L.G."/>
        </authorList>
    </citation>
    <scope>NUCLEOTIDE SEQUENCE [LARGE SCALE GENOMIC DNA]</scope>
    <source>
        <strain evidence="1 2">OMC1185</strain>
    </source>
</reference>
<gene>
    <name evidence="1" type="ORF">OE88DRAFT_1259077</name>
</gene>
<name>A0A5C3N894_9AGAM</name>
<proteinExistence type="predicted"/>
<evidence type="ECO:0000313" key="1">
    <source>
        <dbReference type="EMBL" id="TFK53560.1"/>
    </source>
</evidence>